<dbReference type="SUPFAM" id="SSF58104">
    <property type="entry name" value="Methyl-accepting chemotaxis protein (MCP) signaling domain"/>
    <property type="match status" value="1"/>
</dbReference>
<protein>
    <submittedName>
        <fullName evidence="7">Methyl-accepting chemotaxis protein</fullName>
    </submittedName>
</protein>
<dbReference type="PROSITE" id="PS50111">
    <property type="entry name" value="CHEMOTAXIS_TRANSDUC_2"/>
    <property type="match status" value="1"/>
</dbReference>
<evidence type="ECO:0000256" key="1">
    <source>
        <dbReference type="ARBA" id="ARBA00022500"/>
    </source>
</evidence>
<dbReference type="AlphaFoldDB" id="A0A0P9PE67"/>
<dbReference type="SMART" id="SM00283">
    <property type="entry name" value="MA"/>
    <property type="match status" value="1"/>
</dbReference>
<feature type="region of interest" description="Disordered" evidence="5">
    <location>
        <begin position="49"/>
        <end position="69"/>
    </location>
</feature>
<dbReference type="PANTHER" id="PTHR43531:SF11">
    <property type="entry name" value="METHYL-ACCEPTING CHEMOTAXIS PROTEIN 3"/>
    <property type="match status" value="1"/>
</dbReference>
<proteinExistence type="inferred from homology"/>
<sequence length="253" mass="26357">MPARTRITGSSEQVTDLSQSLSDGAANSASSITEISAVMTQMAAQTSDNAVNAKKADEQSQASRADAGESDKLMTELISAMTEIDNSGKDITAIITTIDNIAAQTNLLALNAAIEAARAGELGRGFAVVADEVRSLAARSAEAAKQTATLIADSSTKTQRGMIIAGRTAESLKNIVSGTSAVSSLVSLIYQASSEQASGLQQASLGLEQIDEVTQQNQSDSRDCAASAKDLSVRASLMQRELSRFKVKKTPLL</sequence>
<dbReference type="GO" id="GO:0004888">
    <property type="term" value="F:transmembrane signaling receptor activity"/>
    <property type="evidence" value="ECO:0007669"/>
    <property type="project" value="InterPro"/>
</dbReference>
<reference evidence="7 8" key="1">
    <citation type="submission" date="2015-09" db="EMBL/GenBank/DDBJ databases">
        <title>Genome announcement of multiple Pseudomonas syringae strains.</title>
        <authorList>
            <person name="Thakur S."/>
            <person name="Wang P.W."/>
            <person name="Gong Y."/>
            <person name="Weir B.S."/>
            <person name="Guttman D.S."/>
        </authorList>
    </citation>
    <scope>NUCLEOTIDE SEQUENCE [LARGE SCALE GENOMIC DNA]</scope>
    <source>
        <strain evidence="7 8">ICMP19117</strain>
    </source>
</reference>
<keyword evidence="2 4" id="KW-0807">Transducer</keyword>
<dbReference type="Proteomes" id="UP000050411">
    <property type="component" value="Unassembled WGS sequence"/>
</dbReference>
<dbReference type="Gene3D" id="1.10.287.950">
    <property type="entry name" value="Methyl-accepting chemotaxis protein"/>
    <property type="match status" value="1"/>
</dbReference>
<dbReference type="InterPro" id="IPR004089">
    <property type="entry name" value="MCPsignal_dom"/>
</dbReference>
<evidence type="ECO:0000256" key="2">
    <source>
        <dbReference type="ARBA" id="ARBA00023224"/>
    </source>
</evidence>
<comment type="similarity">
    <text evidence="3">Belongs to the methyl-accepting chemotaxis (MCP) protein family.</text>
</comment>
<dbReference type="PATRIC" id="fig|200452.3.peg.2026"/>
<dbReference type="GO" id="GO:0005886">
    <property type="term" value="C:plasma membrane"/>
    <property type="evidence" value="ECO:0007669"/>
    <property type="project" value="TreeGrafter"/>
</dbReference>
<dbReference type="InterPro" id="IPR004090">
    <property type="entry name" value="Chemotax_Me-accpt_rcpt"/>
</dbReference>
<evidence type="ECO:0000256" key="4">
    <source>
        <dbReference type="PROSITE-ProRule" id="PRU00284"/>
    </source>
</evidence>
<dbReference type="GO" id="GO:0007165">
    <property type="term" value="P:signal transduction"/>
    <property type="evidence" value="ECO:0007669"/>
    <property type="project" value="UniProtKB-KW"/>
</dbReference>
<dbReference type="GO" id="GO:0006935">
    <property type="term" value="P:chemotaxis"/>
    <property type="evidence" value="ECO:0007669"/>
    <property type="project" value="UniProtKB-KW"/>
</dbReference>
<dbReference type="InterPro" id="IPR051310">
    <property type="entry name" value="MCP_chemotaxis"/>
</dbReference>
<feature type="region of interest" description="Disordered" evidence="5">
    <location>
        <begin position="1"/>
        <end position="25"/>
    </location>
</feature>
<dbReference type="PRINTS" id="PR00260">
    <property type="entry name" value="CHEMTRNSDUCR"/>
</dbReference>
<evidence type="ECO:0000313" key="7">
    <source>
        <dbReference type="EMBL" id="KPW83076.1"/>
    </source>
</evidence>
<name>A0A0P9PE67_9PSED</name>
<dbReference type="EMBL" id="LJQB01000075">
    <property type="protein sequence ID" value="KPW83076.1"/>
    <property type="molecule type" value="Genomic_DNA"/>
</dbReference>
<gene>
    <name evidence="7" type="ORF">ALO92_04764</name>
</gene>
<evidence type="ECO:0000259" key="6">
    <source>
        <dbReference type="PROSITE" id="PS50111"/>
    </source>
</evidence>
<feature type="domain" description="Methyl-accepting transducer" evidence="6">
    <location>
        <begin position="3"/>
        <end position="232"/>
    </location>
</feature>
<evidence type="ECO:0000256" key="5">
    <source>
        <dbReference type="SAM" id="MobiDB-lite"/>
    </source>
</evidence>
<dbReference type="PANTHER" id="PTHR43531">
    <property type="entry name" value="PROTEIN ICFG"/>
    <property type="match status" value="1"/>
</dbReference>
<evidence type="ECO:0000256" key="3">
    <source>
        <dbReference type="ARBA" id="ARBA00029447"/>
    </source>
</evidence>
<keyword evidence="1" id="KW-0145">Chemotaxis</keyword>
<accession>A0A0P9PE67</accession>
<comment type="caution">
    <text evidence="7">The sequence shown here is derived from an EMBL/GenBank/DDBJ whole genome shotgun (WGS) entry which is preliminary data.</text>
</comment>
<feature type="compositionally biased region" description="Polar residues" evidence="5">
    <location>
        <begin position="7"/>
        <end position="25"/>
    </location>
</feature>
<organism evidence="7 8">
    <name type="scientific">Pseudomonas congelans</name>
    <dbReference type="NCBI Taxonomy" id="200452"/>
    <lineage>
        <taxon>Bacteria</taxon>
        <taxon>Pseudomonadati</taxon>
        <taxon>Pseudomonadota</taxon>
        <taxon>Gammaproteobacteria</taxon>
        <taxon>Pseudomonadales</taxon>
        <taxon>Pseudomonadaceae</taxon>
        <taxon>Pseudomonas</taxon>
    </lineage>
</organism>
<evidence type="ECO:0000313" key="8">
    <source>
        <dbReference type="Proteomes" id="UP000050411"/>
    </source>
</evidence>
<dbReference type="Pfam" id="PF00015">
    <property type="entry name" value="MCPsignal"/>
    <property type="match status" value="1"/>
</dbReference>